<proteinExistence type="predicted"/>
<gene>
    <name evidence="2" type="ORF">NARC_100135</name>
</gene>
<dbReference type="OrthoDB" id="9224at2157"/>
<feature type="compositionally biased region" description="Basic and acidic residues" evidence="1">
    <location>
        <begin position="44"/>
        <end position="54"/>
    </location>
</feature>
<organism evidence="2 3">
    <name type="scientific">Candidatus Nitrosocosmicus arcticus</name>
    <dbReference type="NCBI Taxonomy" id="2035267"/>
    <lineage>
        <taxon>Archaea</taxon>
        <taxon>Nitrososphaerota</taxon>
        <taxon>Nitrososphaeria</taxon>
        <taxon>Nitrososphaerales</taxon>
        <taxon>Nitrososphaeraceae</taxon>
        <taxon>Candidatus Nitrosocosmicus</taxon>
    </lineage>
</organism>
<keyword evidence="3" id="KW-1185">Reference proteome</keyword>
<dbReference type="AlphaFoldDB" id="A0A557STZ5"/>
<evidence type="ECO:0000256" key="1">
    <source>
        <dbReference type="SAM" id="MobiDB-lite"/>
    </source>
</evidence>
<evidence type="ECO:0000313" key="3">
    <source>
        <dbReference type="Proteomes" id="UP000315289"/>
    </source>
</evidence>
<dbReference type="Proteomes" id="UP000315289">
    <property type="component" value="Unassembled WGS sequence"/>
</dbReference>
<dbReference type="SUPFAM" id="SSF48056">
    <property type="entry name" value="Di-copper centre-containing domain"/>
    <property type="match status" value="1"/>
</dbReference>
<sequence>MVTMLPPRAKLMLALREHRMHHVLWHTVRDNWEREVSGQPMFSDSEKQRIRDMGWEPPRPSLNKDGVRIENNKSGEDFLFMHRQMILHVDTLLSEIGDASYPKVEGWTHVPPPNDPDYPVPVWNSAPDFIKPAKTDNFYSNRMVRWENDYSTPEYLSELTLGQLGSRLEYTIHNAMHLRWASDPGEERPLVFPSNADTIETRWDNPSYDYLADPYSSHVNYIFWKLHGWIDDRINDWMRAHEITGEVPWSVEWDKNIMPQHGLIHEPHLMARMGDEMKDTINRMEEVAKIVSKTDLITPFSVIDDGIV</sequence>
<feature type="region of interest" description="Disordered" evidence="1">
    <location>
        <begin position="39"/>
        <end position="66"/>
    </location>
</feature>
<comment type="caution">
    <text evidence="2">The sequence shown here is derived from an EMBL/GenBank/DDBJ whole genome shotgun (WGS) entry which is preliminary data.</text>
</comment>
<dbReference type="RefSeq" id="WP_144732489.1">
    <property type="nucleotide sequence ID" value="NZ_ML675586.1"/>
</dbReference>
<dbReference type="EMBL" id="VOAH01000010">
    <property type="protein sequence ID" value="TVP40073.1"/>
    <property type="molecule type" value="Genomic_DNA"/>
</dbReference>
<accession>A0A557STZ5</accession>
<name>A0A557STZ5_9ARCH</name>
<protein>
    <submittedName>
        <fullName evidence="2">Tat (Twin-arginine translocation) pathway signal sequence domain protein</fullName>
    </submittedName>
</protein>
<evidence type="ECO:0000313" key="2">
    <source>
        <dbReference type="EMBL" id="TVP40073.1"/>
    </source>
</evidence>
<reference evidence="2 3" key="1">
    <citation type="journal article" date="2019" name="Front. Microbiol.">
        <title>Ammonia Oxidation by the Arctic Terrestrial Thaumarchaeote Candidatus Nitrosocosmicus arcticus Is Stimulated by Increasing Temperatures.</title>
        <authorList>
            <person name="Alves R.J.E."/>
            <person name="Kerou M."/>
            <person name="Zappe A."/>
            <person name="Bittner R."/>
            <person name="Abby S.S."/>
            <person name="Schmidt H.A."/>
            <person name="Pfeifer K."/>
            <person name="Schleper C."/>
        </authorList>
    </citation>
    <scope>NUCLEOTIDE SEQUENCE [LARGE SCALE GENOMIC DNA]</scope>
    <source>
        <strain evidence="2 3">Kfb</strain>
    </source>
</reference>
<dbReference type="InterPro" id="IPR008922">
    <property type="entry name" value="Di-copper_centre_dom_sf"/>
</dbReference>